<feature type="domain" description="AMP-dependent synthetase/ligase" evidence="1">
    <location>
        <begin position="48"/>
        <end position="403"/>
    </location>
</feature>
<dbReference type="Pfam" id="PF13193">
    <property type="entry name" value="AMP-binding_C"/>
    <property type="match status" value="1"/>
</dbReference>
<dbReference type="Pfam" id="PF00501">
    <property type="entry name" value="AMP-binding"/>
    <property type="match status" value="1"/>
</dbReference>
<accession>A0ABT0DE25</accession>
<keyword evidence="4" id="KW-1185">Reference proteome</keyword>
<reference evidence="3 4" key="1">
    <citation type="submission" date="2022-04" db="EMBL/GenBank/DDBJ databases">
        <authorList>
            <person name="Grouzdev D.S."/>
            <person name="Pantiukh K.S."/>
            <person name="Krutkina M.S."/>
        </authorList>
    </citation>
    <scope>NUCLEOTIDE SEQUENCE [LARGE SCALE GENOMIC DNA]</scope>
    <source>
        <strain evidence="3 4">6x-1</strain>
    </source>
</reference>
<dbReference type="EMBL" id="JALKCH010000009">
    <property type="protein sequence ID" value="MCK0198129.1"/>
    <property type="molecule type" value="Genomic_DNA"/>
</dbReference>
<comment type="caution">
    <text evidence="3">The sequence shown here is derived from an EMBL/GenBank/DDBJ whole genome shotgun (WGS) entry which is preliminary data.</text>
</comment>
<protein>
    <submittedName>
        <fullName evidence="3">AMP-binding protein</fullName>
    </submittedName>
</protein>
<dbReference type="RefSeq" id="WP_247030029.1">
    <property type="nucleotide sequence ID" value="NZ_JALKCH010000009.1"/>
</dbReference>
<dbReference type="PANTHER" id="PTHR43767">
    <property type="entry name" value="LONG-CHAIN-FATTY-ACID--COA LIGASE"/>
    <property type="match status" value="1"/>
</dbReference>
<dbReference type="PROSITE" id="PS00455">
    <property type="entry name" value="AMP_BINDING"/>
    <property type="match status" value="1"/>
</dbReference>
<proteinExistence type="predicted"/>
<evidence type="ECO:0000259" key="2">
    <source>
        <dbReference type="Pfam" id="PF13193"/>
    </source>
</evidence>
<gene>
    <name evidence="3" type="ORF">MWN34_14540</name>
</gene>
<dbReference type="InterPro" id="IPR025110">
    <property type="entry name" value="AMP-bd_C"/>
</dbReference>
<dbReference type="InterPro" id="IPR000873">
    <property type="entry name" value="AMP-dep_synth/lig_dom"/>
</dbReference>
<evidence type="ECO:0000313" key="4">
    <source>
        <dbReference type="Proteomes" id="UP001203284"/>
    </source>
</evidence>
<evidence type="ECO:0000313" key="3">
    <source>
        <dbReference type="EMBL" id="MCK0198129.1"/>
    </source>
</evidence>
<dbReference type="SUPFAM" id="SSF56801">
    <property type="entry name" value="Acetyl-CoA synthetase-like"/>
    <property type="match status" value="1"/>
</dbReference>
<feature type="domain" description="AMP-binding enzyme C-terminal" evidence="2">
    <location>
        <begin position="453"/>
        <end position="522"/>
    </location>
</feature>
<organism evidence="3 4">
    <name type="scientific">Ancylobacter crimeensis</name>
    <dbReference type="NCBI Taxonomy" id="2579147"/>
    <lineage>
        <taxon>Bacteria</taxon>
        <taxon>Pseudomonadati</taxon>
        <taxon>Pseudomonadota</taxon>
        <taxon>Alphaproteobacteria</taxon>
        <taxon>Hyphomicrobiales</taxon>
        <taxon>Xanthobacteraceae</taxon>
        <taxon>Ancylobacter</taxon>
    </lineage>
</organism>
<dbReference type="Proteomes" id="UP001203284">
    <property type="component" value="Unassembled WGS sequence"/>
</dbReference>
<dbReference type="InterPro" id="IPR050237">
    <property type="entry name" value="ATP-dep_AMP-bd_enzyme"/>
</dbReference>
<dbReference type="Gene3D" id="3.40.50.12780">
    <property type="entry name" value="N-terminal domain of ligase-like"/>
    <property type="match status" value="1"/>
</dbReference>
<dbReference type="InterPro" id="IPR042099">
    <property type="entry name" value="ANL_N_sf"/>
</dbReference>
<evidence type="ECO:0000259" key="1">
    <source>
        <dbReference type="Pfam" id="PF00501"/>
    </source>
</evidence>
<dbReference type="InterPro" id="IPR020845">
    <property type="entry name" value="AMP-binding_CS"/>
</dbReference>
<sequence length="549" mass="60306">MMPFPILSIRWSPDRRHAVLKRVPMPDLAPPAPGWTVSSILGDYGPQAFHQNDKLAIVWEHGSRTYGTLRDRALRLAGALRQHGLATGDRVASLLYNRGEILELYCACAYAGLTFVPVSFRLTASEIASILGDCTPKIVFTEPELGRTLDDALALADAVPRIVTLEATAEGEAYDALCTHGARLAEPVANDIQMILYTSGTTGRPKGVAMRSLAVMWCAWQQIAQFRNLDSSSVMLLNAPMYNTAAMNESSIPTLLVGGTVAILPSRSWSPERLAGFIKAWGVTHALMFPSMFRPLIQADEANRLPLDTLKLWYTGGENCPPALMSEVRRRWPHVELLISYGSTETGVPVLIRGEDIEKHPGSVGRCLPGQAVRVLGTDGREVPPGEVGEIWMAGPSVISHYWNAPQLDAETISQGWFKIGDLGRMDDDGWFYIVGRSKDLIISKGQNIYPAEIENVMRQHPSVLEIAVVGVPDPEFGETVCAAVILREELPATQEEIMHFVLSRLASYKKPRHMVFLKSFPVRNGTKIDKKELASQCIDLLGLESTAA</sequence>
<name>A0ABT0DE25_9HYPH</name>
<dbReference type="PANTHER" id="PTHR43767:SF1">
    <property type="entry name" value="NONRIBOSOMAL PEPTIDE SYNTHASE PES1 (EUROFUNG)-RELATED"/>
    <property type="match status" value="1"/>
</dbReference>
<dbReference type="InterPro" id="IPR045851">
    <property type="entry name" value="AMP-bd_C_sf"/>
</dbReference>
<dbReference type="Gene3D" id="3.30.300.30">
    <property type="match status" value="1"/>
</dbReference>